<evidence type="ECO:0000259" key="1">
    <source>
        <dbReference type="Pfam" id="PF07992"/>
    </source>
</evidence>
<evidence type="ECO:0000313" key="4">
    <source>
        <dbReference type="Proteomes" id="UP000515344"/>
    </source>
</evidence>
<dbReference type="InterPro" id="IPR049516">
    <property type="entry name" value="FAD-depend_C"/>
</dbReference>
<dbReference type="KEGG" id="lacs:H4075_05460"/>
<dbReference type="Proteomes" id="UP000515344">
    <property type="component" value="Chromosome"/>
</dbReference>
<feature type="domain" description="FAD-dependent protein C-terminal" evidence="2">
    <location>
        <begin position="270"/>
        <end position="478"/>
    </location>
</feature>
<evidence type="ECO:0000259" key="2">
    <source>
        <dbReference type="Pfam" id="PF21688"/>
    </source>
</evidence>
<dbReference type="PIRSF" id="PIRSF038984">
    <property type="entry name" value="FAD_binding_protein"/>
    <property type="match status" value="1"/>
</dbReference>
<dbReference type="PRINTS" id="PR00411">
    <property type="entry name" value="PNDRDTASEI"/>
</dbReference>
<dbReference type="Gene3D" id="3.50.50.60">
    <property type="entry name" value="FAD/NAD(P)-binding domain"/>
    <property type="match status" value="2"/>
</dbReference>
<evidence type="ECO:0000313" key="3">
    <source>
        <dbReference type="EMBL" id="QNA45650.1"/>
    </source>
</evidence>
<dbReference type="PANTHER" id="PTHR42842">
    <property type="entry name" value="FAD/NAD(P)-BINDING OXIDOREDUCTASE"/>
    <property type="match status" value="1"/>
</dbReference>
<feature type="domain" description="FAD/NAD(P)-binding" evidence="1">
    <location>
        <begin position="84"/>
        <end position="255"/>
    </location>
</feature>
<name>A0A7G5XJJ7_9BACT</name>
<keyword evidence="4" id="KW-1185">Reference proteome</keyword>
<organism evidence="3 4">
    <name type="scientific">Lacibacter sediminis</name>
    <dbReference type="NCBI Taxonomy" id="2760713"/>
    <lineage>
        <taxon>Bacteria</taxon>
        <taxon>Pseudomonadati</taxon>
        <taxon>Bacteroidota</taxon>
        <taxon>Chitinophagia</taxon>
        <taxon>Chitinophagales</taxon>
        <taxon>Chitinophagaceae</taxon>
        <taxon>Lacibacter</taxon>
    </lineage>
</organism>
<dbReference type="PRINTS" id="PR00368">
    <property type="entry name" value="FADPNR"/>
</dbReference>
<reference evidence="4" key="1">
    <citation type="submission" date="2020-08" db="EMBL/GenBank/DDBJ databases">
        <title>Lacibacter sp. S13-6-6 genome sequencing.</title>
        <authorList>
            <person name="Jin L."/>
        </authorList>
    </citation>
    <scope>NUCLEOTIDE SEQUENCE [LARGE SCALE GENOMIC DNA]</scope>
    <source>
        <strain evidence="4">S13-6-6</strain>
    </source>
</reference>
<dbReference type="Pfam" id="PF07992">
    <property type="entry name" value="Pyr_redox_2"/>
    <property type="match status" value="1"/>
</dbReference>
<dbReference type="AlphaFoldDB" id="A0A7G5XJJ7"/>
<accession>A0A7G5XJJ7</accession>
<dbReference type="InterPro" id="IPR036188">
    <property type="entry name" value="FAD/NAD-bd_sf"/>
</dbReference>
<dbReference type="SUPFAM" id="SSF51905">
    <property type="entry name" value="FAD/NAD(P)-binding domain"/>
    <property type="match status" value="1"/>
</dbReference>
<gene>
    <name evidence="3" type="ORF">H4075_05460</name>
</gene>
<protein>
    <submittedName>
        <fullName evidence="3">FAD-binding protein</fullName>
    </submittedName>
</protein>
<dbReference type="Pfam" id="PF21688">
    <property type="entry name" value="FAD-depend_C"/>
    <property type="match status" value="1"/>
</dbReference>
<dbReference type="EMBL" id="CP060007">
    <property type="protein sequence ID" value="QNA45650.1"/>
    <property type="molecule type" value="Genomic_DNA"/>
</dbReference>
<dbReference type="InterPro" id="IPR023753">
    <property type="entry name" value="FAD/NAD-binding_dom"/>
</dbReference>
<dbReference type="InterPro" id="IPR028348">
    <property type="entry name" value="FAD-binding_protein"/>
</dbReference>
<sequence>MQQQISLRLLPSQAADSSSIKEQIAVSANVQLASVNGFHILKQSIDARSKQAWVNLTVKTFINEPVQQRDVFEFNFKDVHKSSKQVIVVGAGPAGLFAALRLIELGIKPIVIERGKDVRARRRDLAALNKQGEVNPESNYCFGEGGAGTYSDGKLYTRSSKRGSIDRILQLFVRFGAEEKILYQSHPHIGTNKLPHIITAMREFILSCGGEIHFETKLTNFSLDRDMLKGVEINHNSTIHADAVILATGHSARDIFELLHQNNILIEAKPFALGVRVEHPQSLIDSIQYRCPVRDEFLPPASYSLVEQVQGKGVFSFCMCPGGIIAPAATSPGELVVNGWSPSKRNNAFANSGMVVTIEVKDAVEFFKVQNTKNKIQISEDDPLLLMKFQQAIEQKAFVAGGGKFVAPAQRMADMFDKKTSASLPDCSYLPGLNSTDLRQVLPPFVFDDLRLGFKAFGQKMRGYFTNEAVVVATESRTSSPVRIPRDNETLQHPQIKGLYPCGEGAGYAGGIVSAAMDGERIANMIALQSNQSSD</sequence>
<dbReference type="RefSeq" id="WP_182804889.1">
    <property type="nucleotide sequence ID" value="NZ_CP060007.1"/>
</dbReference>
<proteinExistence type="predicted"/>
<dbReference type="PANTHER" id="PTHR42842:SF3">
    <property type="entry name" value="FAD_NAD(P)-BINDING OXIDOREDUCTASE FAMILY PROTEIN"/>
    <property type="match status" value="1"/>
</dbReference>
<dbReference type="GO" id="GO:0016491">
    <property type="term" value="F:oxidoreductase activity"/>
    <property type="evidence" value="ECO:0007669"/>
    <property type="project" value="InterPro"/>
</dbReference>